<evidence type="ECO:0000256" key="1">
    <source>
        <dbReference type="SAM" id="MobiDB-lite"/>
    </source>
</evidence>
<name>A0ABQ3LBN4_9PSEU</name>
<proteinExistence type="predicted"/>
<sequence>MNAKINVASKCTMVASAIAAIATIMTLAFTTSAAAVFVIDARLPDASPNASTPDTMSLPRKDEKNSPVSPSSAASTPAPLARNAS</sequence>
<evidence type="ECO:0000313" key="4">
    <source>
        <dbReference type="Proteomes" id="UP000635387"/>
    </source>
</evidence>
<gene>
    <name evidence="3" type="ORF">GCM10017790_15100</name>
</gene>
<evidence type="ECO:0000313" key="3">
    <source>
        <dbReference type="EMBL" id="GHH07894.1"/>
    </source>
</evidence>
<keyword evidence="4" id="KW-1185">Reference proteome</keyword>
<accession>A0ABQ3LBN4</accession>
<comment type="caution">
    <text evidence="3">The sequence shown here is derived from an EMBL/GenBank/DDBJ whole genome shotgun (WGS) entry which is preliminary data.</text>
</comment>
<feature type="chain" id="PRO_5046692869" description="Secreted protein" evidence="2">
    <location>
        <begin position="20"/>
        <end position="85"/>
    </location>
</feature>
<organism evidence="3 4">
    <name type="scientific">Amycolatopsis oliviviridis</name>
    <dbReference type="NCBI Taxonomy" id="1471590"/>
    <lineage>
        <taxon>Bacteria</taxon>
        <taxon>Bacillati</taxon>
        <taxon>Actinomycetota</taxon>
        <taxon>Actinomycetes</taxon>
        <taxon>Pseudonocardiales</taxon>
        <taxon>Pseudonocardiaceae</taxon>
        <taxon>Amycolatopsis</taxon>
    </lineage>
</organism>
<reference evidence="4" key="1">
    <citation type="journal article" date="2019" name="Int. J. Syst. Evol. Microbiol.">
        <title>The Global Catalogue of Microorganisms (GCM) 10K type strain sequencing project: providing services to taxonomists for standard genome sequencing and annotation.</title>
        <authorList>
            <consortium name="The Broad Institute Genomics Platform"/>
            <consortium name="The Broad Institute Genome Sequencing Center for Infectious Disease"/>
            <person name="Wu L."/>
            <person name="Ma J."/>
        </authorList>
    </citation>
    <scope>NUCLEOTIDE SEQUENCE [LARGE SCALE GENOMIC DNA]</scope>
    <source>
        <strain evidence="4">CGMCC 4.7683</strain>
    </source>
</reference>
<feature type="region of interest" description="Disordered" evidence="1">
    <location>
        <begin position="44"/>
        <end position="85"/>
    </location>
</feature>
<dbReference type="Proteomes" id="UP000635387">
    <property type="component" value="Unassembled WGS sequence"/>
</dbReference>
<evidence type="ECO:0008006" key="5">
    <source>
        <dbReference type="Google" id="ProtNLM"/>
    </source>
</evidence>
<feature type="compositionally biased region" description="Low complexity" evidence="1">
    <location>
        <begin position="66"/>
        <end position="85"/>
    </location>
</feature>
<evidence type="ECO:0000256" key="2">
    <source>
        <dbReference type="SAM" id="SignalP"/>
    </source>
</evidence>
<dbReference type="EMBL" id="BNAY01000001">
    <property type="protein sequence ID" value="GHH07894.1"/>
    <property type="molecule type" value="Genomic_DNA"/>
</dbReference>
<protein>
    <recommendedName>
        <fullName evidence="5">Secreted protein</fullName>
    </recommendedName>
</protein>
<keyword evidence="2" id="KW-0732">Signal</keyword>
<feature type="signal peptide" evidence="2">
    <location>
        <begin position="1"/>
        <end position="19"/>
    </location>
</feature>